<dbReference type="PANTHER" id="PTHR33055:SF15">
    <property type="entry name" value="TRANSPOSASE-RELATED"/>
    <property type="match status" value="1"/>
</dbReference>
<dbReference type="PANTHER" id="PTHR33055">
    <property type="entry name" value="TRANSPOSASE FOR INSERTION SEQUENCE ELEMENT IS1111A"/>
    <property type="match status" value="1"/>
</dbReference>
<evidence type="ECO:0000259" key="1">
    <source>
        <dbReference type="Pfam" id="PF02371"/>
    </source>
</evidence>
<sequence length="171" mass="19819">MEDSIDAILATSITLIRTFDKQIKELDKTIKRIMKGMPQVLQSIPGVGPVFVAGIIAEIGQIERFENEEKIAKYAGLYWRKHQSGRFTADNTSLSRNGNQYLRYYLVEAANSVRRQIPEYSDYYAKKYREVPKHQHKRALVLTARKFVRLVDALLRKNQIYTPKRSVINEA</sequence>
<name>A0ABS4SCN5_9BACI</name>
<organism evidence="2 3">
    <name type="scientific">Virgibacillus alimentarius</name>
    <dbReference type="NCBI Taxonomy" id="698769"/>
    <lineage>
        <taxon>Bacteria</taxon>
        <taxon>Bacillati</taxon>
        <taxon>Bacillota</taxon>
        <taxon>Bacilli</taxon>
        <taxon>Bacillales</taxon>
        <taxon>Bacillaceae</taxon>
        <taxon>Virgibacillus</taxon>
    </lineage>
</organism>
<accession>A0ABS4SCN5</accession>
<dbReference type="Proteomes" id="UP001519294">
    <property type="component" value="Unassembled WGS sequence"/>
</dbReference>
<comment type="caution">
    <text evidence="2">The sequence shown here is derived from an EMBL/GenBank/DDBJ whole genome shotgun (WGS) entry which is preliminary data.</text>
</comment>
<gene>
    <name evidence="2" type="ORF">J2Z81_003173</name>
</gene>
<reference evidence="2 3" key="1">
    <citation type="submission" date="2021-03" db="EMBL/GenBank/DDBJ databases">
        <title>Genomic Encyclopedia of Type Strains, Phase IV (KMG-IV): sequencing the most valuable type-strain genomes for metagenomic binning, comparative biology and taxonomic classification.</title>
        <authorList>
            <person name="Goeker M."/>
        </authorList>
    </citation>
    <scope>NUCLEOTIDE SEQUENCE [LARGE SCALE GENOMIC DNA]</scope>
    <source>
        <strain evidence="2 3">DSM 25790</strain>
    </source>
</reference>
<dbReference type="InterPro" id="IPR047650">
    <property type="entry name" value="Transpos_IS110"/>
</dbReference>
<dbReference type="EMBL" id="JAGIKX010000065">
    <property type="protein sequence ID" value="MBP2259179.1"/>
    <property type="molecule type" value="Genomic_DNA"/>
</dbReference>
<dbReference type="InterPro" id="IPR003346">
    <property type="entry name" value="Transposase_20"/>
</dbReference>
<feature type="domain" description="Transposase IS116/IS110/IS902 C-terminal" evidence="1">
    <location>
        <begin position="39"/>
        <end position="124"/>
    </location>
</feature>
<keyword evidence="3" id="KW-1185">Reference proteome</keyword>
<proteinExistence type="predicted"/>
<protein>
    <submittedName>
        <fullName evidence="2">Transposase</fullName>
    </submittedName>
</protein>
<dbReference type="NCBIfam" id="NF033542">
    <property type="entry name" value="transpos_IS110"/>
    <property type="match status" value="1"/>
</dbReference>
<dbReference type="Pfam" id="PF02371">
    <property type="entry name" value="Transposase_20"/>
    <property type="match status" value="1"/>
</dbReference>
<evidence type="ECO:0000313" key="3">
    <source>
        <dbReference type="Proteomes" id="UP001519294"/>
    </source>
</evidence>
<evidence type="ECO:0000313" key="2">
    <source>
        <dbReference type="EMBL" id="MBP2259179.1"/>
    </source>
</evidence>